<dbReference type="InterPro" id="IPR010737">
    <property type="entry name" value="4-carb_acid_sugar_kinase_N"/>
</dbReference>
<evidence type="ECO:0000256" key="2">
    <source>
        <dbReference type="ARBA" id="ARBA00022679"/>
    </source>
</evidence>
<dbReference type="AlphaFoldDB" id="A0A840YLL0"/>
<evidence type="ECO:0000256" key="12">
    <source>
        <dbReference type="ARBA" id="ARBA00041377"/>
    </source>
</evidence>
<evidence type="ECO:0000256" key="6">
    <source>
        <dbReference type="ARBA" id="ARBA00023277"/>
    </source>
</evidence>
<comment type="function">
    <text evidence="9">Catalyzes the ATP-dependent phosphorylation of 3-oxo-tetronate to 3-oxo-tetronate 4-phosphate.</text>
</comment>
<evidence type="ECO:0000256" key="8">
    <source>
        <dbReference type="ARBA" id="ARBA00036346"/>
    </source>
</evidence>
<feature type="domain" description="Four-carbon acid sugar kinase N-terminal" evidence="13">
    <location>
        <begin position="3"/>
        <end position="227"/>
    </location>
</feature>
<dbReference type="Gene3D" id="3.40.980.20">
    <property type="entry name" value="Four-carbon acid sugar kinase, nucleotide binding domain"/>
    <property type="match status" value="1"/>
</dbReference>
<reference evidence="15 16" key="1">
    <citation type="submission" date="2020-08" db="EMBL/GenBank/DDBJ databases">
        <title>Genomic Encyclopedia of Type Strains, Phase IV (KMG-IV): sequencing the most valuable type-strain genomes for metagenomic binning, comparative biology and taxonomic classification.</title>
        <authorList>
            <person name="Goeker M."/>
        </authorList>
    </citation>
    <scope>NUCLEOTIDE SEQUENCE [LARGE SCALE GENOMIC DNA]</scope>
    <source>
        <strain evidence="15 16">DSM 25622</strain>
    </source>
</reference>
<keyword evidence="16" id="KW-1185">Reference proteome</keyword>
<protein>
    <recommendedName>
        <fullName evidence="11">3-oxo-tetronate kinase</fullName>
        <ecNumber evidence="10">2.7.1.217</ecNumber>
    </recommendedName>
    <alternativeName>
        <fullName evidence="12">3-dehydrotetronate 4-kinase</fullName>
    </alternativeName>
</protein>
<evidence type="ECO:0000259" key="13">
    <source>
        <dbReference type="Pfam" id="PF07005"/>
    </source>
</evidence>
<sequence>MRLGVIADDFTGATDIAGFLVANGLRTVQLNGVPPDDLPVEADAVVISLKSRSCPVERAVAESLASLEWLRGRGCPQFFFKYCSTFDSTPRGNIGPVTDALLDALGEDFTVVCPALPVNGRTIYNGYLFVNGVPLHESGMRHHPVTPMTDSNLLRLMDAQSRGRSGNVPHGVIDRGAAALHSALAEMRASGFRYAVLDALDDAHLAVIGQAVSDMRLVTGGSGLADGMARGWGGGQRGVADAAAEGRPSGGRAVILSGSCSGMTNAQVAAYRAAAPALPVSVERCLLDAGYTAELAGWAAAQPRDGLAPLIYATMPPEGVKAVQDRFGAAEASAAVERVFGALARRLMEEGFERFIVAGGETSGVVTQSLGIGGFHIGPQIAPGVPWVRAVGRPLSLALKSGNFGGERFFFEAQAAA</sequence>
<evidence type="ECO:0000313" key="16">
    <source>
        <dbReference type="Proteomes" id="UP000580654"/>
    </source>
</evidence>
<comment type="catalytic activity">
    <reaction evidence="8">
        <text>3-dehydro-D-erythronate + ATP = 3-dehydro-4-O-phospho-D-erythronate + ADP + H(+)</text>
        <dbReference type="Rhea" id="RHEA:52556"/>
        <dbReference type="ChEBI" id="CHEBI:15378"/>
        <dbReference type="ChEBI" id="CHEBI:30616"/>
        <dbReference type="ChEBI" id="CHEBI:57958"/>
        <dbReference type="ChEBI" id="CHEBI:136593"/>
        <dbReference type="ChEBI" id="CHEBI:456216"/>
        <dbReference type="EC" id="2.7.1.217"/>
    </reaction>
</comment>
<dbReference type="SUPFAM" id="SSF142764">
    <property type="entry name" value="YgbK-like"/>
    <property type="match status" value="1"/>
</dbReference>
<dbReference type="NCBIfam" id="NF043035">
    <property type="entry name" value="OxoTetrKin"/>
    <property type="match status" value="1"/>
</dbReference>
<evidence type="ECO:0000256" key="3">
    <source>
        <dbReference type="ARBA" id="ARBA00022741"/>
    </source>
</evidence>
<dbReference type="InterPro" id="IPR050007">
    <property type="entry name" value="OtnK"/>
</dbReference>
<keyword evidence="6" id="KW-0119">Carbohydrate metabolism</keyword>
<dbReference type="InterPro" id="IPR037051">
    <property type="entry name" value="4-carb_acid_sugar_kinase_N_sf"/>
</dbReference>
<evidence type="ECO:0000256" key="11">
    <source>
        <dbReference type="ARBA" id="ARBA00039461"/>
    </source>
</evidence>
<keyword evidence="5" id="KW-0067">ATP-binding</keyword>
<evidence type="ECO:0000256" key="5">
    <source>
        <dbReference type="ARBA" id="ARBA00022840"/>
    </source>
</evidence>
<organism evidence="15 16">
    <name type="scientific">Muricoccus pecuniae</name>
    <dbReference type="NCBI Taxonomy" id="693023"/>
    <lineage>
        <taxon>Bacteria</taxon>
        <taxon>Pseudomonadati</taxon>
        <taxon>Pseudomonadota</taxon>
        <taxon>Alphaproteobacteria</taxon>
        <taxon>Acetobacterales</taxon>
        <taxon>Roseomonadaceae</taxon>
        <taxon>Muricoccus</taxon>
    </lineage>
</organism>
<comment type="catalytic activity">
    <reaction evidence="7">
        <text>3-dehydro-L-erythronate + ATP = 3-dehydro-4-O-phospho-L-erythronate + ADP + H(+)</text>
        <dbReference type="Rhea" id="RHEA:52552"/>
        <dbReference type="ChEBI" id="CHEBI:15378"/>
        <dbReference type="ChEBI" id="CHEBI:30616"/>
        <dbReference type="ChEBI" id="CHEBI:136592"/>
        <dbReference type="ChEBI" id="CHEBI:136670"/>
        <dbReference type="ChEBI" id="CHEBI:456216"/>
        <dbReference type="EC" id="2.7.1.217"/>
    </reaction>
</comment>
<dbReference type="Gene3D" id="3.40.50.10840">
    <property type="entry name" value="Putative sugar-binding, N-terminal domain"/>
    <property type="match status" value="1"/>
</dbReference>
<name>A0A840YLL0_9PROT</name>
<evidence type="ECO:0000256" key="10">
    <source>
        <dbReference type="ARBA" id="ARBA00039095"/>
    </source>
</evidence>
<feature type="domain" description="Four-carbon acid sugar kinase nucleotide binding" evidence="14">
    <location>
        <begin position="254"/>
        <end position="410"/>
    </location>
</feature>
<keyword evidence="4" id="KW-0418">Kinase</keyword>
<keyword evidence="2" id="KW-0808">Transferase</keyword>
<dbReference type="EC" id="2.7.1.217" evidence="10"/>
<dbReference type="Pfam" id="PF17042">
    <property type="entry name" value="NBD_C"/>
    <property type="match status" value="1"/>
</dbReference>
<proteinExistence type="inferred from homology"/>
<evidence type="ECO:0000259" key="14">
    <source>
        <dbReference type="Pfam" id="PF17042"/>
    </source>
</evidence>
<dbReference type="EMBL" id="JACIJD010000016">
    <property type="protein sequence ID" value="MBB5695264.1"/>
    <property type="molecule type" value="Genomic_DNA"/>
</dbReference>
<dbReference type="GO" id="GO:0005524">
    <property type="term" value="F:ATP binding"/>
    <property type="evidence" value="ECO:0007669"/>
    <property type="project" value="UniProtKB-KW"/>
</dbReference>
<accession>A0A840YLL0</accession>
<evidence type="ECO:0000256" key="7">
    <source>
        <dbReference type="ARBA" id="ARBA00035898"/>
    </source>
</evidence>
<evidence type="ECO:0000256" key="4">
    <source>
        <dbReference type="ARBA" id="ARBA00022777"/>
    </source>
</evidence>
<dbReference type="GO" id="GO:0016301">
    <property type="term" value="F:kinase activity"/>
    <property type="evidence" value="ECO:0007669"/>
    <property type="project" value="UniProtKB-KW"/>
</dbReference>
<dbReference type="InterPro" id="IPR031475">
    <property type="entry name" value="NBD_C"/>
</dbReference>
<comment type="similarity">
    <text evidence="1">Belongs to the four-carbon acid sugar kinase family.</text>
</comment>
<evidence type="ECO:0000256" key="1">
    <source>
        <dbReference type="ARBA" id="ARBA00005715"/>
    </source>
</evidence>
<dbReference type="RefSeq" id="WP_184520475.1">
    <property type="nucleotide sequence ID" value="NZ_JACIJD010000016.1"/>
</dbReference>
<comment type="caution">
    <text evidence="15">The sequence shown here is derived from an EMBL/GenBank/DDBJ whole genome shotgun (WGS) entry which is preliminary data.</text>
</comment>
<gene>
    <name evidence="15" type="ORF">FHS87_003319</name>
</gene>
<keyword evidence="3" id="KW-0547">Nucleotide-binding</keyword>
<evidence type="ECO:0000313" key="15">
    <source>
        <dbReference type="EMBL" id="MBB5695264.1"/>
    </source>
</evidence>
<dbReference type="Proteomes" id="UP000580654">
    <property type="component" value="Unassembled WGS sequence"/>
</dbReference>
<dbReference type="Pfam" id="PF07005">
    <property type="entry name" value="SBD_N"/>
    <property type="match status" value="1"/>
</dbReference>
<evidence type="ECO:0000256" key="9">
    <source>
        <dbReference type="ARBA" id="ARBA00037335"/>
    </source>
</evidence>
<dbReference type="InterPro" id="IPR042213">
    <property type="entry name" value="NBD_C_sf"/>
</dbReference>